<proteinExistence type="predicted"/>
<comment type="caution">
    <text evidence="1">The sequence shown here is derived from an EMBL/GenBank/DDBJ whole genome shotgun (WGS) entry which is preliminary data.</text>
</comment>
<reference evidence="1" key="1">
    <citation type="submission" date="2022-02" db="EMBL/GenBank/DDBJ databases">
        <title>Plant Genome Project.</title>
        <authorList>
            <person name="Zhang R.-G."/>
        </authorList>
    </citation>
    <scope>NUCLEOTIDE SEQUENCE</scope>
    <source>
        <strain evidence="1">AT1</strain>
    </source>
</reference>
<keyword evidence="2" id="KW-1185">Reference proteome</keyword>
<sequence>MGGLPKIGCVAMQFGMDEDIPTNLIRSRTYFEDLVVDREHASTNEGCNRCYCLRANKQYPICKHEILFDKQKEGSLATAISMPVPLPICGASLMTFSHRDDLERMPTWIPKDYIGHNDDTTVQYGVILSGENMTVAKQEGLLKKFKFTSTIIEKVQELCADGDKLRGEVDELSKATPKSLWIKDLDALDPELDITFQRLQNHKAEEVQIRPRVESQQEKQCFILRDEDDDDDDEEVLELKHRLAAYNLKSSPDHSEGSSLCLVSERSYSPCWSYDQWNSAAPLEKGYRAVIISKSELQRVSHDRSFEFRTSWVGA</sequence>
<evidence type="ECO:0000313" key="2">
    <source>
        <dbReference type="Proteomes" id="UP001062846"/>
    </source>
</evidence>
<name>A0ACC0PR79_RHOML</name>
<dbReference type="EMBL" id="CM046389">
    <property type="protein sequence ID" value="KAI8568218.1"/>
    <property type="molecule type" value="Genomic_DNA"/>
</dbReference>
<accession>A0ACC0PR79</accession>
<dbReference type="Proteomes" id="UP001062846">
    <property type="component" value="Chromosome 2"/>
</dbReference>
<organism evidence="1 2">
    <name type="scientific">Rhododendron molle</name>
    <name type="common">Chinese azalea</name>
    <name type="synonym">Azalea mollis</name>
    <dbReference type="NCBI Taxonomy" id="49168"/>
    <lineage>
        <taxon>Eukaryota</taxon>
        <taxon>Viridiplantae</taxon>
        <taxon>Streptophyta</taxon>
        <taxon>Embryophyta</taxon>
        <taxon>Tracheophyta</taxon>
        <taxon>Spermatophyta</taxon>
        <taxon>Magnoliopsida</taxon>
        <taxon>eudicotyledons</taxon>
        <taxon>Gunneridae</taxon>
        <taxon>Pentapetalae</taxon>
        <taxon>asterids</taxon>
        <taxon>Ericales</taxon>
        <taxon>Ericaceae</taxon>
        <taxon>Ericoideae</taxon>
        <taxon>Rhodoreae</taxon>
        <taxon>Rhododendron</taxon>
    </lineage>
</organism>
<gene>
    <name evidence="1" type="ORF">RHMOL_Rhmol02G0181000</name>
</gene>
<protein>
    <submittedName>
        <fullName evidence="1">Uncharacterized protein</fullName>
    </submittedName>
</protein>
<evidence type="ECO:0000313" key="1">
    <source>
        <dbReference type="EMBL" id="KAI8568218.1"/>
    </source>
</evidence>